<keyword evidence="4 11" id="KW-0418">Kinase</keyword>
<feature type="domain" description="SAM" evidence="10">
    <location>
        <begin position="345"/>
        <end position="418"/>
    </location>
</feature>
<evidence type="ECO:0000256" key="7">
    <source>
        <dbReference type="SAM" id="Coils"/>
    </source>
</evidence>
<dbReference type="Gene3D" id="1.10.150.50">
    <property type="entry name" value="Transcription Factor, Ets-1"/>
    <property type="match status" value="1"/>
</dbReference>
<dbReference type="GO" id="GO:0005524">
    <property type="term" value="F:ATP binding"/>
    <property type="evidence" value="ECO:0007669"/>
    <property type="project" value="UniProtKB-UniRule"/>
</dbReference>
<comment type="caution">
    <text evidence="11">The sequence shown here is derived from an EMBL/GenBank/DDBJ whole genome shotgun (WGS) entry which is preliminary data.</text>
</comment>
<evidence type="ECO:0000259" key="9">
    <source>
        <dbReference type="PROSITE" id="PS50011"/>
    </source>
</evidence>
<dbReference type="InterPro" id="IPR001245">
    <property type="entry name" value="Ser-Thr/Tyr_kinase_cat_dom"/>
</dbReference>
<dbReference type="InterPro" id="IPR001660">
    <property type="entry name" value="SAM"/>
</dbReference>
<dbReference type="PROSITE" id="PS00107">
    <property type="entry name" value="PROTEIN_KINASE_ATP"/>
    <property type="match status" value="1"/>
</dbReference>
<feature type="compositionally biased region" description="Basic and acidic residues" evidence="8">
    <location>
        <begin position="774"/>
        <end position="801"/>
    </location>
</feature>
<feature type="compositionally biased region" description="Basic residues" evidence="8">
    <location>
        <begin position="982"/>
        <end position="991"/>
    </location>
</feature>
<evidence type="ECO:0000256" key="5">
    <source>
        <dbReference type="ARBA" id="ARBA00022840"/>
    </source>
</evidence>
<feature type="domain" description="Protein kinase" evidence="9">
    <location>
        <begin position="12"/>
        <end position="269"/>
    </location>
</feature>
<dbReference type="PANTHER" id="PTHR44329:SF288">
    <property type="entry name" value="MITOGEN-ACTIVATED PROTEIN KINASE KINASE KINASE 20"/>
    <property type="match status" value="1"/>
</dbReference>
<dbReference type="CDD" id="cd13999">
    <property type="entry name" value="STKc_MAP3K-like"/>
    <property type="match status" value="1"/>
</dbReference>
<dbReference type="InterPro" id="IPR000719">
    <property type="entry name" value="Prot_kinase_dom"/>
</dbReference>
<dbReference type="PANTHER" id="PTHR44329">
    <property type="entry name" value="SERINE/THREONINE-PROTEIN KINASE TNNI3K-RELATED"/>
    <property type="match status" value="1"/>
</dbReference>
<evidence type="ECO:0000313" key="11">
    <source>
        <dbReference type="EMBL" id="KAI6650719.1"/>
    </source>
</evidence>
<dbReference type="InterPro" id="IPR008271">
    <property type="entry name" value="Ser/Thr_kinase_AS"/>
</dbReference>
<dbReference type="SMART" id="SM00220">
    <property type="entry name" value="S_TKc"/>
    <property type="match status" value="1"/>
</dbReference>
<reference evidence="11 12" key="1">
    <citation type="journal article" date="2023" name="BMC Biol.">
        <title>The compact genome of the sponge Oopsacas minuta (Hexactinellida) is lacking key metazoan core genes.</title>
        <authorList>
            <person name="Santini S."/>
            <person name="Schenkelaars Q."/>
            <person name="Jourda C."/>
            <person name="Duchesne M."/>
            <person name="Belahbib H."/>
            <person name="Rocher C."/>
            <person name="Selva M."/>
            <person name="Riesgo A."/>
            <person name="Vervoort M."/>
            <person name="Leys S.P."/>
            <person name="Kodjabachian L."/>
            <person name="Le Bivic A."/>
            <person name="Borchiellini C."/>
            <person name="Claverie J.M."/>
            <person name="Renard E."/>
        </authorList>
    </citation>
    <scope>NUCLEOTIDE SEQUENCE [LARGE SCALE GENOMIC DNA]</scope>
    <source>
        <strain evidence="11">SPO-2</strain>
    </source>
</reference>
<dbReference type="PROSITE" id="PS00108">
    <property type="entry name" value="PROTEIN_KINASE_ST"/>
    <property type="match status" value="1"/>
</dbReference>
<dbReference type="PRINTS" id="PR00109">
    <property type="entry name" value="TYRKINASE"/>
</dbReference>
<accession>A0AAV7JQ84</accession>
<feature type="compositionally biased region" description="Polar residues" evidence="8">
    <location>
        <begin position="942"/>
        <end position="959"/>
    </location>
</feature>
<evidence type="ECO:0000259" key="10">
    <source>
        <dbReference type="PROSITE" id="PS50105"/>
    </source>
</evidence>
<dbReference type="InterPro" id="IPR017441">
    <property type="entry name" value="Protein_kinase_ATP_BS"/>
</dbReference>
<evidence type="ECO:0000313" key="12">
    <source>
        <dbReference type="Proteomes" id="UP001165289"/>
    </source>
</evidence>
<dbReference type="EMBL" id="JAKMXF010000310">
    <property type="protein sequence ID" value="KAI6650719.1"/>
    <property type="molecule type" value="Genomic_DNA"/>
</dbReference>
<dbReference type="SUPFAM" id="SSF47769">
    <property type="entry name" value="SAM/Pointed domain"/>
    <property type="match status" value="1"/>
</dbReference>
<proteinExistence type="predicted"/>
<feature type="compositionally biased region" description="Polar residues" evidence="8">
    <location>
        <begin position="646"/>
        <end position="665"/>
    </location>
</feature>
<dbReference type="Gene3D" id="3.30.200.20">
    <property type="entry name" value="Phosphorylase Kinase, domain 1"/>
    <property type="match status" value="1"/>
</dbReference>
<feature type="compositionally biased region" description="Polar residues" evidence="8">
    <location>
        <begin position="802"/>
        <end position="822"/>
    </location>
</feature>
<sequence length="991" mass="115157">MSTICQLMSDDFVYIGPIGVGTFGTVVRATWKTKEKEVAIKRLPTLNPENREIQVLTSLRHKNIIQFFGLVRDNNGYGIVTELAENGSLYDFLRIKNKANETLDYDRVILWALDIARGMEYLHFQAPQTVIHRDLKSKNVVINSKFMCKLCDFGSSKFQQNSLREASTSIAGTMAWMAPEVIKESLVIEASDTYSFAIVLWELLTCRVPYDSLENIQVAWLVAMKGERPHLPAEVPQKFKMLIQNCWKEDHKERPNFQFLVKNLDNLKLDRDLQEKTALFLCNPEKWRLDIGDKNEKLMKQSNELTDKEKQLQIWERQLNIKEKKLFKKERRQQSQNTYQSLEKWTPKRVYEWIRELRKGEGDELEDQYVELANRFYAESIDGRALMLLGEEDLIKMKITGLGIRIDLLDSIKELRVSNQNLMNFPPLAVTLPTFTPQTVQNQSLKVVEIILIFGSICRVNTDIPRENKWKLYLELDGDESAIPTVQSVQFVINDKNWDITLTRPPFIMNRWLTADKLGMTECRVLYDDLIVVTPVESTHLFTPDTRDVTTEVKITLKIKTTSMTRMTPHNSLTTSELSVPTMVTTSSNQFEFSSELNRSGSSNLIEYKGIELVGSWANRSPGSLARMISSQTCPKRIVKGGPIPTSYSTTNLHPNSSTRSQSSMSHVSPRLSHGSSSLASSPSNSINMRFSSPSRCSSRTPVSQSMSRSATQSFSPTPMSQTPREKRHSLPAKHHQIPSPMVKKSFRYESNSNRLESPVERDDHMVNGVEPNNGREHYTKDKNTQWERTHMPSLKSEDSYQRYSSDTSSVDNSNRSRTGTPQHRDRRPDRRANYPRRNNRRRDDTRDYKRDDTRDYKRDDTRDYKRDDTRDYKRDYTRDNKRDDTRDIKRDDTLRRRDAPREYGGTDKKGQHFRRDDRTNNRKDRDSRKWEEGKKDRDIYDSSQYRRSSIPYQTSNSLEVKKKPPETENDSDSEWTVVAKNKSKNKPNYY</sequence>
<dbReference type="Pfam" id="PF07714">
    <property type="entry name" value="PK_Tyr_Ser-Thr"/>
    <property type="match status" value="1"/>
</dbReference>
<feature type="coiled-coil region" evidence="7">
    <location>
        <begin position="291"/>
        <end position="332"/>
    </location>
</feature>
<feature type="compositionally biased region" description="Polar residues" evidence="8">
    <location>
        <begin position="687"/>
        <end position="723"/>
    </location>
</feature>
<name>A0AAV7JQ84_9METZ</name>
<dbReference type="Proteomes" id="UP001165289">
    <property type="component" value="Unassembled WGS sequence"/>
</dbReference>
<dbReference type="PROSITE" id="PS50105">
    <property type="entry name" value="SAM_DOMAIN"/>
    <property type="match status" value="1"/>
</dbReference>
<keyword evidence="5 6" id="KW-0067">ATP-binding</keyword>
<evidence type="ECO:0000256" key="4">
    <source>
        <dbReference type="ARBA" id="ARBA00022777"/>
    </source>
</evidence>
<evidence type="ECO:0000256" key="6">
    <source>
        <dbReference type="PROSITE-ProRule" id="PRU10141"/>
    </source>
</evidence>
<organism evidence="11 12">
    <name type="scientific">Oopsacas minuta</name>
    <dbReference type="NCBI Taxonomy" id="111878"/>
    <lineage>
        <taxon>Eukaryota</taxon>
        <taxon>Metazoa</taxon>
        <taxon>Porifera</taxon>
        <taxon>Hexactinellida</taxon>
        <taxon>Hexasterophora</taxon>
        <taxon>Lyssacinosida</taxon>
        <taxon>Leucopsacidae</taxon>
        <taxon>Oopsacas</taxon>
    </lineage>
</organism>
<dbReference type="InterPro" id="IPR011009">
    <property type="entry name" value="Kinase-like_dom_sf"/>
</dbReference>
<feature type="compositionally biased region" description="Basic residues" evidence="8">
    <location>
        <begin position="726"/>
        <end position="737"/>
    </location>
</feature>
<keyword evidence="12" id="KW-1185">Reference proteome</keyword>
<dbReference type="PROSITE" id="PS50011">
    <property type="entry name" value="PROTEIN_KINASE_DOM"/>
    <property type="match status" value="1"/>
</dbReference>
<keyword evidence="7" id="KW-0175">Coiled coil</keyword>
<dbReference type="Gene3D" id="1.10.510.10">
    <property type="entry name" value="Transferase(Phosphotransferase) domain 1"/>
    <property type="match status" value="1"/>
</dbReference>
<evidence type="ECO:0000256" key="1">
    <source>
        <dbReference type="ARBA" id="ARBA00022527"/>
    </source>
</evidence>
<feature type="region of interest" description="Disordered" evidence="8">
    <location>
        <begin position="636"/>
        <end position="991"/>
    </location>
</feature>
<feature type="compositionally biased region" description="Low complexity" evidence="8">
    <location>
        <begin position="666"/>
        <end position="686"/>
    </location>
</feature>
<dbReference type="SMART" id="SM00454">
    <property type="entry name" value="SAM"/>
    <property type="match status" value="1"/>
</dbReference>
<keyword evidence="2" id="KW-0808">Transferase</keyword>
<feature type="compositionally biased region" description="Basic and acidic residues" evidence="8">
    <location>
        <begin position="842"/>
        <end position="941"/>
    </location>
</feature>
<evidence type="ECO:0000256" key="8">
    <source>
        <dbReference type="SAM" id="MobiDB-lite"/>
    </source>
</evidence>
<dbReference type="InterPro" id="IPR051681">
    <property type="entry name" value="Ser/Thr_Kinases-Pseudokinases"/>
</dbReference>
<keyword evidence="1" id="KW-0723">Serine/threonine-protein kinase</keyword>
<dbReference type="GO" id="GO:0004674">
    <property type="term" value="F:protein serine/threonine kinase activity"/>
    <property type="evidence" value="ECO:0007669"/>
    <property type="project" value="UniProtKB-KW"/>
</dbReference>
<dbReference type="SUPFAM" id="SSF56112">
    <property type="entry name" value="Protein kinase-like (PK-like)"/>
    <property type="match status" value="1"/>
</dbReference>
<protein>
    <submittedName>
        <fullName evidence="11">Mitogen-activated protein kinase kinase kinase MLT isoform X2</fullName>
    </submittedName>
</protein>
<dbReference type="InterPro" id="IPR013761">
    <property type="entry name" value="SAM/pointed_sf"/>
</dbReference>
<feature type="compositionally biased region" description="Basic and acidic residues" evidence="8">
    <location>
        <begin position="823"/>
        <end position="833"/>
    </location>
</feature>
<feature type="binding site" evidence="6">
    <location>
        <position position="41"/>
    </location>
    <ligand>
        <name>ATP</name>
        <dbReference type="ChEBI" id="CHEBI:30616"/>
    </ligand>
</feature>
<dbReference type="AlphaFoldDB" id="A0AAV7JQ84"/>
<evidence type="ECO:0000256" key="3">
    <source>
        <dbReference type="ARBA" id="ARBA00022741"/>
    </source>
</evidence>
<gene>
    <name evidence="11" type="ORF">LOD99_7770</name>
</gene>
<keyword evidence="3 6" id="KW-0547">Nucleotide-binding</keyword>
<evidence type="ECO:0000256" key="2">
    <source>
        <dbReference type="ARBA" id="ARBA00022679"/>
    </source>
</evidence>
<dbReference type="Pfam" id="PF00536">
    <property type="entry name" value="SAM_1"/>
    <property type="match status" value="1"/>
</dbReference>
<dbReference type="GO" id="GO:0005737">
    <property type="term" value="C:cytoplasm"/>
    <property type="evidence" value="ECO:0007669"/>
    <property type="project" value="TreeGrafter"/>
</dbReference>